<accession>B7P4I1</accession>
<dbReference type="InParanoid" id="B7P4I1"/>
<proteinExistence type="predicted"/>
<dbReference type="AlphaFoldDB" id="B7P4I1"/>
<dbReference type="OrthoDB" id="6495092at2759"/>
<evidence type="ECO:0000313" key="3">
    <source>
        <dbReference type="Proteomes" id="UP000001555"/>
    </source>
</evidence>
<protein>
    <submittedName>
        <fullName evidence="1 2">Uncharacterized protein</fullName>
    </submittedName>
</protein>
<gene>
    <name evidence="1" type="ORF">IscW_ISCW015658</name>
</gene>
<reference evidence="2" key="2">
    <citation type="submission" date="2020-05" db="UniProtKB">
        <authorList>
            <consortium name="EnsemblMetazoa"/>
        </authorList>
    </citation>
    <scope>IDENTIFICATION</scope>
    <source>
        <strain evidence="2">wikel</strain>
    </source>
</reference>
<evidence type="ECO:0000313" key="1">
    <source>
        <dbReference type="EMBL" id="EEC01503.1"/>
    </source>
</evidence>
<organism>
    <name type="scientific">Ixodes scapularis</name>
    <name type="common">Black-legged tick</name>
    <name type="synonym">Deer tick</name>
    <dbReference type="NCBI Taxonomy" id="6945"/>
    <lineage>
        <taxon>Eukaryota</taxon>
        <taxon>Metazoa</taxon>
        <taxon>Ecdysozoa</taxon>
        <taxon>Arthropoda</taxon>
        <taxon>Chelicerata</taxon>
        <taxon>Arachnida</taxon>
        <taxon>Acari</taxon>
        <taxon>Parasitiformes</taxon>
        <taxon>Ixodida</taxon>
        <taxon>Ixodoidea</taxon>
        <taxon>Ixodidae</taxon>
        <taxon>Ixodinae</taxon>
        <taxon>Ixodes</taxon>
    </lineage>
</organism>
<sequence>MLHSELQTRQVLLGRLYNLYVDNITAVLCACLKLCKQHLEFLGMLQQAAKFKGGESGAASAPTQCVHLKISMSWKSDYERLFDSVVELVADFEEQVQLQISG</sequence>
<dbReference type="EnsemblMetazoa" id="ISCW015658-RA">
    <property type="protein sequence ID" value="ISCW015658-PA"/>
    <property type="gene ID" value="ISCW015658"/>
</dbReference>
<dbReference type="Proteomes" id="UP000001555">
    <property type="component" value="Unassembled WGS sequence"/>
</dbReference>
<dbReference type="EMBL" id="DS635599">
    <property type="protein sequence ID" value="EEC01503.1"/>
    <property type="molecule type" value="Genomic_DNA"/>
</dbReference>
<dbReference type="VEuPathDB" id="VectorBase:ISCP_034588"/>
<dbReference type="HOGENOM" id="CLU_2280433_0_0_1"/>
<dbReference type="VEuPathDB" id="VectorBase:ISCW015658"/>
<dbReference type="EMBL" id="ABJB010805239">
    <property type="status" value="NOT_ANNOTATED_CDS"/>
    <property type="molecule type" value="Genomic_DNA"/>
</dbReference>
<name>B7P4I1_IXOSC</name>
<dbReference type="VEuPathDB" id="VectorBase:ISCI015658"/>
<dbReference type="PaxDb" id="6945-B7P4I1"/>
<keyword evidence="3" id="KW-1185">Reference proteome</keyword>
<reference evidence="1 3" key="1">
    <citation type="submission" date="2008-03" db="EMBL/GenBank/DDBJ databases">
        <title>Annotation of Ixodes scapularis.</title>
        <authorList>
            <consortium name="Ixodes scapularis Genome Project Consortium"/>
            <person name="Caler E."/>
            <person name="Hannick L.I."/>
            <person name="Bidwell S."/>
            <person name="Joardar V."/>
            <person name="Thiagarajan M."/>
            <person name="Amedeo P."/>
            <person name="Galinsky K.J."/>
            <person name="Schobel S."/>
            <person name="Inman J."/>
            <person name="Hostetler J."/>
            <person name="Miller J."/>
            <person name="Hammond M."/>
            <person name="Megy K."/>
            <person name="Lawson D."/>
            <person name="Kodira C."/>
            <person name="Sutton G."/>
            <person name="Meyer J."/>
            <person name="Hill C.A."/>
            <person name="Birren B."/>
            <person name="Nene V."/>
            <person name="Collins F."/>
            <person name="Alarcon-Chaidez F."/>
            <person name="Wikel S."/>
            <person name="Strausberg R."/>
        </authorList>
    </citation>
    <scope>NUCLEOTIDE SEQUENCE [LARGE SCALE GENOMIC DNA]</scope>
    <source>
        <strain evidence="3">Wikel</strain>
        <strain evidence="1">Wikel colony</strain>
    </source>
</reference>
<evidence type="ECO:0000313" key="2">
    <source>
        <dbReference type="EnsemblMetazoa" id="ISCW015658-PA"/>
    </source>
</evidence>